<comment type="cofactor">
    <cofactor evidence="13">
        <name>Mg(2+)</name>
        <dbReference type="ChEBI" id="CHEBI:18420"/>
    </cofactor>
    <text evidence="13">Binds 2 magnesium ions per tetramer.</text>
</comment>
<dbReference type="AlphaFoldDB" id="A0A1I5LBS4"/>
<dbReference type="FunFam" id="3.30.930.10:FF:000003">
    <property type="entry name" value="Phenylalanine--tRNA ligase alpha subunit"/>
    <property type="match status" value="1"/>
</dbReference>
<feature type="domain" description="Aminoacyl-transfer RNA synthetases class-II family profile" evidence="14">
    <location>
        <begin position="234"/>
        <end position="435"/>
    </location>
</feature>
<evidence type="ECO:0000256" key="1">
    <source>
        <dbReference type="ARBA" id="ARBA00004496"/>
    </source>
</evidence>
<dbReference type="CDD" id="cd00496">
    <property type="entry name" value="PheRS_alpha_core"/>
    <property type="match status" value="1"/>
</dbReference>
<proteinExistence type="inferred from homology"/>
<dbReference type="GO" id="GO:0000049">
    <property type="term" value="F:tRNA binding"/>
    <property type="evidence" value="ECO:0007669"/>
    <property type="project" value="InterPro"/>
</dbReference>
<keyword evidence="8 13" id="KW-0067">ATP-binding</keyword>
<dbReference type="Pfam" id="PF01409">
    <property type="entry name" value="tRNA-synt_2d"/>
    <property type="match status" value="1"/>
</dbReference>
<evidence type="ECO:0000256" key="8">
    <source>
        <dbReference type="ARBA" id="ARBA00022840"/>
    </source>
</evidence>
<dbReference type="EMBL" id="FOWR01000005">
    <property type="protein sequence ID" value="SFO94814.1"/>
    <property type="molecule type" value="Genomic_DNA"/>
</dbReference>
<dbReference type="PANTHER" id="PTHR11538">
    <property type="entry name" value="PHENYLALANYL-TRNA SYNTHETASE"/>
    <property type="match status" value="1"/>
</dbReference>
<evidence type="ECO:0000256" key="3">
    <source>
        <dbReference type="ARBA" id="ARBA00011209"/>
    </source>
</evidence>
<dbReference type="InterPro" id="IPR004188">
    <property type="entry name" value="Phe-tRNA_ligase_II_N"/>
</dbReference>
<evidence type="ECO:0000256" key="5">
    <source>
        <dbReference type="ARBA" id="ARBA00022598"/>
    </source>
</evidence>
<evidence type="ECO:0000256" key="10">
    <source>
        <dbReference type="ARBA" id="ARBA00022917"/>
    </source>
</evidence>
<organism evidence="15 16">
    <name type="scientific">Enterovibrio norvegicus DSM 15893</name>
    <dbReference type="NCBI Taxonomy" id="1121869"/>
    <lineage>
        <taxon>Bacteria</taxon>
        <taxon>Pseudomonadati</taxon>
        <taxon>Pseudomonadota</taxon>
        <taxon>Gammaproteobacteria</taxon>
        <taxon>Vibrionales</taxon>
        <taxon>Vibrionaceae</taxon>
        <taxon>Enterovibrio</taxon>
    </lineage>
</organism>
<dbReference type="EC" id="6.1.1.20" evidence="13"/>
<evidence type="ECO:0000256" key="2">
    <source>
        <dbReference type="ARBA" id="ARBA00010207"/>
    </source>
</evidence>
<dbReference type="GO" id="GO:0006432">
    <property type="term" value="P:phenylalanyl-tRNA aminoacylation"/>
    <property type="evidence" value="ECO:0007669"/>
    <property type="project" value="UniProtKB-UniRule"/>
</dbReference>
<name>A0A1I5LBS4_9GAMM</name>
<keyword evidence="9 13" id="KW-0460">Magnesium</keyword>
<keyword evidence="4 13" id="KW-0963">Cytoplasm</keyword>
<comment type="subunit">
    <text evidence="3 13">Tetramer of two alpha and two beta subunits.</text>
</comment>
<dbReference type="GO" id="GO:0000287">
    <property type="term" value="F:magnesium ion binding"/>
    <property type="evidence" value="ECO:0007669"/>
    <property type="project" value="UniProtKB-UniRule"/>
</dbReference>
<keyword evidence="6 13" id="KW-0479">Metal-binding</keyword>
<dbReference type="InterPro" id="IPR010978">
    <property type="entry name" value="tRNA-bd_arm"/>
</dbReference>
<dbReference type="Proteomes" id="UP000182692">
    <property type="component" value="Unassembled WGS sequence"/>
</dbReference>
<comment type="subcellular location">
    <subcellularLocation>
        <location evidence="1 13">Cytoplasm</location>
    </subcellularLocation>
</comment>
<dbReference type="NCBIfam" id="TIGR00468">
    <property type="entry name" value="pheS"/>
    <property type="match status" value="1"/>
</dbReference>
<evidence type="ECO:0000256" key="6">
    <source>
        <dbReference type="ARBA" id="ARBA00022723"/>
    </source>
</evidence>
<dbReference type="SUPFAM" id="SSF55681">
    <property type="entry name" value="Class II aaRS and biotin synthetases"/>
    <property type="match status" value="1"/>
</dbReference>
<gene>
    <name evidence="13" type="primary">pheS</name>
    <name evidence="15" type="ORF">SAMN03084138_00921</name>
</gene>
<protein>
    <recommendedName>
        <fullName evidence="13">Phenylalanine--tRNA ligase alpha subunit</fullName>
        <ecNumber evidence="13">6.1.1.20</ecNumber>
    </recommendedName>
    <alternativeName>
        <fullName evidence="13">Phenylalanyl-tRNA synthetase alpha subunit</fullName>
        <shortName evidence="13">PheRS</shortName>
    </alternativeName>
</protein>
<dbReference type="SUPFAM" id="SSF46589">
    <property type="entry name" value="tRNA-binding arm"/>
    <property type="match status" value="1"/>
</dbReference>
<feature type="binding site" evidence="13">
    <location>
        <position position="370"/>
    </location>
    <ligand>
        <name>Mg(2+)</name>
        <dbReference type="ChEBI" id="CHEBI:18420"/>
        <note>shared with beta subunit</note>
    </ligand>
</feature>
<evidence type="ECO:0000256" key="12">
    <source>
        <dbReference type="ARBA" id="ARBA00049255"/>
    </source>
</evidence>
<dbReference type="HAMAP" id="MF_00281">
    <property type="entry name" value="Phe_tRNA_synth_alpha1"/>
    <property type="match status" value="1"/>
</dbReference>
<dbReference type="PROSITE" id="PS50862">
    <property type="entry name" value="AA_TRNA_LIGASE_II"/>
    <property type="match status" value="1"/>
</dbReference>
<dbReference type="InterPro" id="IPR002319">
    <property type="entry name" value="Phenylalanyl-tRNA_Synthase"/>
</dbReference>
<dbReference type="Gene3D" id="3.30.930.10">
    <property type="entry name" value="Bira Bifunctional Protein, Domain 2"/>
    <property type="match status" value="1"/>
</dbReference>
<evidence type="ECO:0000259" key="14">
    <source>
        <dbReference type="PROSITE" id="PS50862"/>
    </source>
</evidence>
<dbReference type="Pfam" id="PF02912">
    <property type="entry name" value="Phe_tRNA-synt_N"/>
    <property type="match status" value="1"/>
</dbReference>
<dbReference type="GO" id="GO:0004826">
    <property type="term" value="F:phenylalanine-tRNA ligase activity"/>
    <property type="evidence" value="ECO:0007669"/>
    <property type="project" value="UniProtKB-UniRule"/>
</dbReference>
<comment type="similarity">
    <text evidence="2 13">Belongs to the class-II aminoacyl-tRNA synthetase family. Phe-tRNA synthetase alpha subunit type 1 subfamily.</text>
</comment>
<dbReference type="PANTHER" id="PTHR11538:SF41">
    <property type="entry name" value="PHENYLALANINE--TRNA LIGASE, MITOCHONDRIAL"/>
    <property type="match status" value="1"/>
</dbReference>
<dbReference type="InterPro" id="IPR006195">
    <property type="entry name" value="aa-tRNA-synth_II"/>
</dbReference>
<accession>A0A1I5LBS4</accession>
<evidence type="ECO:0000313" key="16">
    <source>
        <dbReference type="Proteomes" id="UP000182692"/>
    </source>
</evidence>
<comment type="catalytic activity">
    <reaction evidence="12 13">
        <text>tRNA(Phe) + L-phenylalanine + ATP = L-phenylalanyl-tRNA(Phe) + AMP + diphosphate + H(+)</text>
        <dbReference type="Rhea" id="RHEA:19413"/>
        <dbReference type="Rhea" id="RHEA-COMP:9668"/>
        <dbReference type="Rhea" id="RHEA-COMP:9699"/>
        <dbReference type="ChEBI" id="CHEBI:15378"/>
        <dbReference type="ChEBI" id="CHEBI:30616"/>
        <dbReference type="ChEBI" id="CHEBI:33019"/>
        <dbReference type="ChEBI" id="CHEBI:58095"/>
        <dbReference type="ChEBI" id="CHEBI:78442"/>
        <dbReference type="ChEBI" id="CHEBI:78531"/>
        <dbReference type="ChEBI" id="CHEBI:456215"/>
        <dbReference type="EC" id="6.1.1.20"/>
    </reaction>
</comment>
<evidence type="ECO:0000256" key="11">
    <source>
        <dbReference type="ARBA" id="ARBA00023146"/>
    </source>
</evidence>
<dbReference type="GO" id="GO:0005737">
    <property type="term" value="C:cytoplasm"/>
    <property type="evidence" value="ECO:0007669"/>
    <property type="project" value="UniProtKB-SubCell"/>
</dbReference>
<evidence type="ECO:0000313" key="15">
    <source>
        <dbReference type="EMBL" id="SFO94814.1"/>
    </source>
</evidence>
<evidence type="ECO:0000256" key="13">
    <source>
        <dbReference type="HAMAP-Rule" id="MF_00281"/>
    </source>
</evidence>
<dbReference type="InterPro" id="IPR004529">
    <property type="entry name" value="Phe-tRNA-synth_IIc_asu"/>
</dbReference>
<reference evidence="15 16" key="1">
    <citation type="submission" date="2016-10" db="EMBL/GenBank/DDBJ databases">
        <authorList>
            <person name="de Groot N.N."/>
        </authorList>
    </citation>
    <scope>NUCLEOTIDE SEQUENCE [LARGE SCALE GENOMIC DNA]</scope>
    <source>
        <strain evidence="15 16">DSM 15893</strain>
    </source>
</reference>
<keyword evidence="11 13" id="KW-0030">Aminoacyl-tRNA synthetase</keyword>
<evidence type="ECO:0000256" key="9">
    <source>
        <dbReference type="ARBA" id="ARBA00022842"/>
    </source>
</evidence>
<evidence type="ECO:0000256" key="7">
    <source>
        <dbReference type="ARBA" id="ARBA00022741"/>
    </source>
</evidence>
<dbReference type="STRING" id="1121869.SAMN03084138_00921"/>
<dbReference type="InterPro" id="IPR045864">
    <property type="entry name" value="aa-tRNA-synth_II/BPL/LPL"/>
</dbReference>
<dbReference type="InterPro" id="IPR022911">
    <property type="entry name" value="Phe_tRNA_ligase_alpha1_bac"/>
</dbReference>
<evidence type="ECO:0000256" key="4">
    <source>
        <dbReference type="ARBA" id="ARBA00022490"/>
    </source>
</evidence>
<keyword evidence="10 13" id="KW-0648">Protein biosynthesis</keyword>
<sequence length="445" mass="50965">MNLLHVWVKSLCPGSLNPLCVFALLRLFVGLKDSKNANSSLLVFPTLKIEDELAMTLTLTHFQFGFVTRFIYYVALRVYQFSEQNLVACRKGFESEFCYENWYFTHRRTLPERVDEETMQQLEDILSNATAAIEAADSVVALDEVRVKYLGKKGELTLQLQALGKLPPEERREAGASINKAKQAVQAAISERKNALESAELEAKLAAETIDVTLPGRRIENGGIHPVTRTIERIESFFGELGFDVKTGPEIEDAFHNFDALNIAEDHPARTDHDTFFFNPDLMLRTHTSGVQIRTMEENQPPLRFIAPGRVYRNDYDQTHTPMFHQVEGMLVDENVNFAQLKGILHDFLCNFFEEDLEVRFRPSYFPFTEPSAEVDVRRKDGKWLEILGCGMVHPNVLRAVNIDPEKYSGFAFGMGVERLTMLRYGVNDLRAFFENDLRFLKQFK</sequence>
<keyword evidence="7 13" id="KW-0547">Nucleotide-binding</keyword>
<dbReference type="GO" id="GO:0005524">
    <property type="term" value="F:ATP binding"/>
    <property type="evidence" value="ECO:0007669"/>
    <property type="project" value="UniProtKB-UniRule"/>
</dbReference>
<keyword evidence="5 13" id="KW-0436">Ligase</keyword>